<name>A0ABQ6YBU3_9GAMM</name>
<evidence type="ECO:0000313" key="1">
    <source>
        <dbReference type="EMBL" id="KAF0807092.1"/>
    </source>
</evidence>
<dbReference type="EMBL" id="AQPF01000005">
    <property type="protein sequence ID" value="KAF0807092.1"/>
    <property type="molecule type" value="Genomic_DNA"/>
</dbReference>
<keyword evidence="2" id="KW-1185">Reference proteome</keyword>
<organism evidence="1 2">
    <name type="scientific">Alcanivorax xiamenensis</name>
    <dbReference type="NCBI Taxonomy" id="1177156"/>
    <lineage>
        <taxon>Bacteria</taxon>
        <taxon>Pseudomonadati</taxon>
        <taxon>Pseudomonadota</taxon>
        <taxon>Gammaproteobacteria</taxon>
        <taxon>Oceanospirillales</taxon>
        <taxon>Alcanivoracaceae</taxon>
        <taxon>Alcanivorax</taxon>
    </lineage>
</organism>
<reference evidence="1 2" key="1">
    <citation type="submission" date="2012-09" db="EMBL/GenBank/DDBJ databases">
        <title>Genome Sequence of alkane-degrading Bacterium Alcanivorax sp. 6-D-6.</title>
        <authorList>
            <person name="Lai Q."/>
            <person name="Shao Z."/>
        </authorList>
    </citation>
    <scope>NUCLEOTIDE SEQUENCE [LARGE SCALE GENOMIC DNA]</scope>
    <source>
        <strain evidence="1 2">6-D-6</strain>
    </source>
</reference>
<comment type="caution">
    <text evidence="1">The sequence shown here is derived from an EMBL/GenBank/DDBJ whole genome shotgun (WGS) entry which is preliminary data.</text>
</comment>
<gene>
    <name evidence="1" type="ORF">A6D6_01091</name>
</gene>
<sequence>MSAGRGPLPLQGMCAENFRYPGLCLTDPNRLSRKQCLAASCAKVILLIKVVLIINSAPLPRKRAVADFAGLAVSGFGQ</sequence>
<protein>
    <submittedName>
        <fullName evidence="1">Uncharacterized protein</fullName>
    </submittedName>
</protein>
<proteinExistence type="predicted"/>
<dbReference type="Proteomes" id="UP000771797">
    <property type="component" value="Unassembled WGS sequence"/>
</dbReference>
<evidence type="ECO:0000313" key="2">
    <source>
        <dbReference type="Proteomes" id="UP000771797"/>
    </source>
</evidence>
<accession>A0ABQ6YBU3</accession>